<dbReference type="PANTHER" id="PTHR30349:SF90">
    <property type="entry name" value="TYROSINE RECOMBINASE XERD"/>
    <property type="match status" value="1"/>
</dbReference>
<dbReference type="PROSITE" id="PS51900">
    <property type="entry name" value="CB"/>
    <property type="match status" value="1"/>
</dbReference>
<evidence type="ECO:0000256" key="7">
    <source>
        <dbReference type="ARBA" id="ARBA00022908"/>
    </source>
</evidence>
<evidence type="ECO:0000313" key="14">
    <source>
        <dbReference type="EMBL" id="TBW40423.1"/>
    </source>
</evidence>
<comment type="caution">
    <text evidence="14">The sequence shown here is derived from an EMBL/GenBank/DDBJ whole genome shotgun (WGS) entry which is preliminary data.</text>
</comment>
<dbReference type="InterPro" id="IPR044068">
    <property type="entry name" value="CB"/>
</dbReference>
<dbReference type="InterPro" id="IPR050090">
    <property type="entry name" value="Tyrosine_recombinase_XerCD"/>
</dbReference>
<keyword evidence="8 11" id="KW-0238">DNA-binding</keyword>
<evidence type="ECO:0000259" key="12">
    <source>
        <dbReference type="PROSITE" id="PS51898"/>
    </source>
</evidence>
<dbReference type="GO" id="GO:0006313">
    <property type="term" value="P:DNA transposition"/>
    <property type="evidence" value="ECO:0007669"/>
    <property type="project" value="UniProtKB-UniRule"/>
</dbReference>
<dbReference type="InterPro" id="IPR013762">
    <property type="entry name" value="Integrase-like_cat_sf"/>
</dbReference>
<proteinExistence type="inferred from homology"/>
<comment type="subcellular location">
    <subcellularLocation>
        <location evidence="1 11">Cytoplasm</location>
    </subcellularLocation>
</comment>
<feature type="active site" evidence="11">
    <location>
        <position position="187"/>
    </location>
</feature>
<feature type="active site" evidence="11">
    <location>
        <position position="284"/>
    </location>
</feature>
<dbReference type="Pfam" id="PF00589">
    <property type="entry name" value="Phage_integrase"/>
    <property type="match status" value="1"/>
</dbReference>
<feature type="domain" description="Tyr recombinase" evidence="12">
    <location>
        <begin position="107"/>
        <end position="306"/>
    </location>
</feature>
<organism evidence="14 15">
    <name type="scientific">Siculibacillus lacustris</name>
    <dbReference type="NCBI Taxonomy" id="1549641"/>
    <lineage>
        <taxon>Bacteria</taxon>
        <taxon>Pseudomonadati</taxon>
        <taxon>Pseudomonadota</taxon>
        <taxon>Alphaproteobacteria</taxon>
        <taxon>Hyphomicrobiales</taxon>
        <taxon>Ancalomicrobiaceae</taxon>
        <taxon>Siculibacillus</taxon>
    </lineage>
</organism>
<comment type="function">
    <text evidence="11">Site-specific tyrosine recombinase, which acts by catalyzing the cutting and rejoining of the recombining DNA molecules. The XerC-XerD complex is essential to convert dimers of the bacterial chromosome into monomers to permit their segregation at cell division. It also contributes to the segregational stability of plasmids.</text>
</comment>
<dbReference type="HAMAP" id="MF_01808">
    <property type="entry name" value="Recomb_XerC_XerD"/>
    <property type="match status" value="1"/>
</dbReference>
<dbReference type="Gene3D" id="1.10.443.10">
    <property type="entry name" value="Intergrase catalytic core"/>
    <property type="match status" value="1"/>
</dbReference>
<keyword evidence="4 11" id="KW-0963">Cytoplasm</keyword>
<feature type="active site" evidence="11">
    <location>
        <position position="258"/>
    </location>
</feature>
<evidence type="ECO:0000313" key="15">
    <source>
        <dbReference type="Proteomes" id="UP000292781"/>
    </source>
</evidence>
<keyword evidence="7 11" id="KW-0229">DNA integration</keyword>
<dbReference type="RefSeq" id="WP_131306581.1">
    <property type="nucleotide sequence ID" value="NZ_SJFN01000004.1"/>
</dbReference>
<dbReference type="PANTHER" id="PTHR30349">
    <property type="entry name" value="PHAGE INTEGRASE-RELATED"/>
    <property type="match status" value="1"/>
</dbReference>
<evidence type="ECO:0000256" key="9">
    <source>
        <dbReference type="ARBA" id="ARBA00023172"/>
    </source>
</evidence>
<keyword evidence="10 11" id="KW-0131">Cell cycle</keyword>
<evidence type="ECO:0000256" key="6">
    <source>
        <dbReference type="ARBA" id="ARBA00022829"/>
    </source>
</evidence>
<reference evidence="14 15" key="1">
    <citation type="submission" date="2019-02" db="EMBL/GenBank/DDBJ databases">
        <title>Siculibacillus lacustris gen. nov., sp. nov., a new rosette-forming bacterium isolated from a freshwater crater lake (Lake St. Ana, Romania).</title>
        <authorList>
            <person name="Felfoldi T."/>
            <person name="Marton Z."/>
            <person name="Szabo A."/>
            <person name="Mentes A."/>
            <person name="Boka K."/>
            <person name="Marialigeti K."/>
            <person name="Mathe I."/>
            <person name="Koncz M."/>
            <person name="Schumann P."/>
            <person name="Toth E."/>
        </authorList>
    </citation>
    <scope>NUCLEOTIDE SEQUENCE [LARGE SCALE GENOMIC DNA]</scope>
    <source>
        <strain evidence="14 15">SA-279</strain>
    </source>
</reference>
<protein>
    <recommendedName>
        <fullName evidence="3 11">Tyrosine recombinase XerD</fullName>
    </recommendedName>
</protein>
<dbReference type="InterPro" id="IPR023009">
    <property type="entry name" value="Tyrosine_recombinase_XerC/XerD"/>
</dbReference>
<dbReference type="InterPro" id="IPR011932">
    <property type="entry name" value="Recomb_XerD"/>
</dbReference>
<feature type="active site" evidence="11">
    <location>
        <position position="261"/>
    </location>
</feature>
<dbReference type="GO" id="GO:0051301">
    <property type="term" value="P:cell division"/>
    <property type="evidence" value="ECO:0007669"/>
    <property type="project" value="UniProtKB-KW"/>
</dbReference>
<dbReference type="GO" id="GO:0005737">
    <property type="term" value="C:cytoplasm"/>
    <property type="evidence" value="ECO:0007669"/>
    <property type="project" value="UniProtKB-SubCell"/>
</dbReference>
<evidence type="ECO:0000259" key="13">
    <source>
        <dbReference type="PROSITE" id="PS51900"/>
    </source>
</evidence>
<feature type="domain" description="Core-binding (CB)" evidence="13">
    <location>
        <begin position="1"/>
        <end position="86"/>
    </location>
</feature>
<keyword evidence="15" id="KW-1185">Reference proteome</keyword>
<keyword evidence="6 11" id="KW-0159">Chromosome partition</keyword>
<dbReference type="NCBIfam" id="NF001399">
    <property type="entry name" value="PRK00283.1"/>
    <property type="match status" value="1"/>
</dbReference>
<dbReference type="HAMAP" id="MF_01807">
    <property type="entry name" value="Recomb_XerD"/>
    <property type="match status" value="1"/>
</dbReference>
<comment type="subunit">
    <text evidence="11">Forms a cyclic heterotetrameric complex composed of two molecules of XerC and two molecules of XerD.</text>
</comment>
<dbReference type="SUPFAM" id="SSF56349">
    <property type="entry name" value="DNA breaking-rejoining enzymes"/>
    <property type="match status" value="1"/>
</dbReference>
<evidence type="ECO:0000256" key="8">
    <source>
        <dbReference type="ARBA" id="ARBA00023125"/>
    </source>
</evidence>
<dbReference type="InterPro" id="IPR004107">
    <property type="entry name" value="Integrase_SAM-like_N"/>
</dbReference>
<accession>A0A4Q9VYV8</accession>
<evidence type="ECO:0000256" key="1">
    <source>
        <dbReference type="ARBA" id="ARBA00004496"/>
    </source>
</evidence>
<comment type="similarity">
    <text evidence="2 11">Belongs to the 'phage' integrase family. XerD subfamily.</text>
</comment>
<dbReference type="InterPro" id="IPR010998">
    <property type="entry name" value="Integrase_recombinase_N"/>
</dbReference>
<feature type="active site" description="O-(3'-phospho-DNA)-tyrosine intermediate" evidence="11">
    <location>
        <position position="293"/>
    </location>
</feature>
<dbReference type="GO" id="GO:0009037">
    <property type="term" value="F:tyrosine-based site-specific recombinase activity"/>
    <property type="evidence" value="ECO:0007669"/>
    <property type="project" value="UniProtKB-UniRule"/>
</dbReference>
<feature type="active site" evidence="11">
    <location>
        <position position="163"/>
    </location>
</feature>
<name>A0A4Q9VYV8_9HYPH</name>
<evidence type="ECO:0000256" key="2">
    <source>
        <dbReference type="ARBA" id="ARBA00010450"/>
    </source>
</evidence>
<dbReference type="Gene3D" id="1.10.150.130">
    <property type="match status" value="1"/>
</dbReference>
<gene>
    <name evidence="11" type="primary">xerD</name>
    <name evidence="14" type="ORF">EYW49_04380</name>
</gene>
<evidence type="ECO:0000256" key="4">
    <source>
        <dbReference type="ARBA" id="ARBA00022490"/>
    </source>
</evidence>
<evidence type="ECO:0000256" key="3">
    <source>
        <dbReference type="ARBA" id="ARBA00015810"/>
    </source>
</evidence>
<dbReference type="Pfam" id="PF02899">
    <property type="entry name" value="Phage_int_SAM_1"/>
    <property type="match status" value="1"/>
</dbReference>
<dbReference type="InterPro" id="IPR011010">
    <property type="entry name" value="DNA_brk_join_enz"/>
</dbReference>
<dbReference type="EMBL" id="SJFN01000004">
    <property type="protein sequence ID" value="TBW40423.1"/>
    <property type="molecule type" value="Genomic_DNA"/>
</dbReference>
<dbReference type="OrthoDB" id="9801717at2"/>
<sequence length="314" mass="33609">MAGRFRVETFLEMLSAERGVALATLEAYGRDLDDFASFLAARGLAVDAAGAVDVADHMADLAARGMAASTQARHLSTLRRFHRFLYAEGFRSDDPTGTVDAPKKRRPLPKVLSVEAVGRLIAATEADAAREVGADGAPLGAAERGRALRLHAMLETIYASGLRVSEMVSLPASAARGGEAFLTVRGKGAKERLVPLSARARAAMAAHLAHLKVTGKGVSRWLFPSWSESGHVTRQAFARDLKELAVRIGLPGAAVSPHVLRHAFASHILANGADLRVVQQLLGHADISTTQIYTHVLDERLRELVESRHPLAGD</sequence>
<dbReference type="PROSITE" id="PS51898">
    <property type="entry name" value="TYR_RECOMBINASE"/>
    <property type="match status" value="1"/>
</dbReference>
<evidence type="ECO:0000256" key="10">
    <source>
        <dbReference type="ARBA" id="ARBA00023306"/>
    </source>
</evidence>
<keyword evidence="5 11" id="KW-0132">Cell division</keyword>
<keyword evidence="9 11" id="KW-0233">DNA recombination</keyword>
<evidence type="ECO:0000256" key="5">
    <source>
        <dbReference type="ARBA" id="ARBA00022618"/>
    </source>
</evidence>
<dbReference type="Proteomes" id="UP000292781">
    <property type="component" value="Unassembled WGS sequence"/>
</dbReference>
<dbReference type="GO" id="GO:0007059">
    <property type="term" value="P:chromosome segregation"/>
    <property type="evidence" value="ECO:0007669"/>
    <property type="project" value="UniProtKB-UniRule"/>
</dbReference>
<dbReference type="InterPro" id="IPR002104">
    <property type="entry name" value="Integrase_catalytic"/>
</dbReference>
<evidence type="ECO:0000256" key="11">
    <source>
        <dbReference type="HAMAP-Rule" id="MF_01807"/>
    </source>
</evidence>
<dbReference type="GO" id="GO:0003677">
    <property type="term" value="F:DNA binding"/>
    <property type="evidence" value="ECO:0007669"/>
    <property type="project" value="UniProtKB-UniRule"/>
</dbReference>
<dbReference type="AlphaFoldDB" id="A0A4Q9VYV8"/>